<feature type="transmembrane region" description="Helical" evidence="1">
    <location>
        <begin position="21"/>
        <end position="44"/>
    </location>
</feature>
<keyword evidence="1" id="KW-1133">Transmembrane helix</keyword>
<dbReference type="Proteomes" id="UP000664844">
    <property type="component" value="Unassembled WGS sequence"/>
</dbReference>
<sequence length="284" mass="31343">MSESDRMAKKATKRGRYPIKKLRWSILMAIGVGLALGVLLAALIRAHSRTGEPRMINLGASGPVATPDSEGRLILEDEAVPGSDFYQFRAQLREAVQNRNAQFVGSIIPETGLTTGFSVLRTLENLNLDDPQGRFWLLLEKAVAIGCVPAENPSTYNIDAGSEIWVCPNVAQAFARQVPAPNSEAEVSWPVDRVVVVGENVNARSQPSLDSEAIATLSNEVVQMDRDRQLPETFDPIDSWTAIRLRDDREGYVYNRYVYSPLESRALFGKINGEWQLLAMPGGE</sequence>
<protein>
    <submittedName>
        <fullName evidence="2">SH3 domain-containing protein</fullName>
    </submittedName>
</protein>
<name>A0ABS3FQH6_9CYAN</name>
<evidence type="ECO:0000313" key="2">
    <source>
        <dbReference type="EMBL" id="MBO0349073.1"/>
    </source>
</evidence>
<dbReference type="EMBL" id="JAFLQW010000225">
    <property type="protein sequence ID" value="MBO0349073.1"/>
    <property type="molecule type" value="Genomic_DNA"/>
</dbReference>
<organism evidence="2 3">
    <name type="scientific">Phormidium pseudopriestleyi FRX01</name>
    <dbReference type="NCBI Taxonomy" id="1759528"/>
    <lineage>
        <taxon>Bacteria</taxon>
        <taxon>Bacillati</taxon>
        <taxon>Cyanobacteriota</taxon>
        <taxon>Cyanophyceae</taxon>
        <taxon>Oscillatoriophycideae</taxon>
        <taxon>Oscillatoriales</taxon>
        <taxon>Oscillatoriaceae</taxon>
        <taxon>Phormidium</taxon>
    </lineage>
</organism>
<keyword evidence="1" id="KW-0472">Membrane</keyword>
<comment type="caution">
    <text evidence="2">The sequence shown here is derived from an EMBL/GenBank/DDBJ whole genome shotgun (WGS) entry which is preliminary data.</text>
</comment>
<evidence type="ECO:0000313" key="3">
    <source>
        <dbReference type="Proteomes" id="UP000664844"/>
    </source>
</evidence>
<reference evidence="2 3" key="1">
    <citation type="submission" date="2021-03" db="EMBL/GenBank/DDBJ databases">
        <title>Metabolic Capacity of the Antarctic Cyanobacterium Phormidium pseudopriestleyi that Sustains Oxygenic Photosynthesis in the Presence of Hydrogen Sulfide.</title>
        <authorList>
            <person name="Lumian J.E."/>
            <person name="Jungblut A.D."/>
            <person name="Dillon M.L."/>
            <person name="Hawes I."/>
            <person name="Doran P.T."/>
            <person name="Mackey T.J."/>
            <person name="Dick G.J."/>
            <person name="Grettenberger C.L."/>
            <person name="Sumner D.Y."/>
        </authorList>
    </citation>
    <scope>NUCLEOTIDE SEQUENCE [LARGE SCALE GENOMIC DNA]</scope>
    <source>
        <strain evidence="2 3">FRX01</strain>
    </source>
</reference>
<proteinExistence type="predicted"/>
<keyword evidence="3" id="KW-1185">Reference proteome</keyword>
<gene>
    <name evidence="2" type="ORF">J0895_08150</name>
</gene>
<accession>A0ABS3FQH6</accession>
<evidence type="ECO:0000256" key="1">
    <source>
        <dbReference type="SAM" id="Phobius"/>
    </source>
</evidence>
<dbReference type="Gene3D" id="2.30.30.40">
    <property type="entry name" value="SH3 Domains"/>
    <property type="match status" value="1"/>
</dbReference>
<keyword evidence="1" id="KW-0812">Transmembrane</keyword>